<dbReference type="EMBL" id="OKRB01000090">
    <property type="protein sequence ID" value="SPE22019.1"/>
    <property type="molecule type" value="Genomic_DNA"/>
</dbReference>
<proteinExistence type="predicted"/>
<evidence type="ECO:0000313" key="2">
    <source>
        <dbReference type="Proteomes" id="UP000239735"/>
    </source>
</evidence>
<sequence>MGYFTRVLSKDEEFPPFVEIAQLVRAEHPEYSLTIEEGSEEEWDTLLLSGNDEVEVALIERNPVTDGSIGQDEVADFIEDIQDCKPKSGVQWLEDYLASVRTIFAFQHLQGSETMEGSNALHALRSALWERGDAIIQADGEGFTNEEGFHIIWQFSDTVSGPWNMGVLQDGVWRHFSMDLGDPDHRAAFMRGTVPDDLTSTLGSGS</sequence>
<accession>A0A2N9LFH9</accession>
<protein>
    <submittedName>
        <fullName evidence="1">Uncharacterized protein</fullName>
    </submittedName>
</protein>
<dbReference type="Proteomes" id="UP000239735">
    <property type="component" value="Unassembled WGS sequence"/>
</dbReference>
<organism evidence="1 2">
    <name type="scientific">Candidatus Sulfuritelmatomonas gaucii</name>
    <dbReference type="NCBI Taxonomy" id="2043161"/>
    <lineage>
        <taxon>Bacteria</taxon>
        <taxon>Pseudomonadati</taxon>
        <taxon>Acidobacteriota</taxon>
        <taxon>Terriglobia</taxon>
        <taxon>Terriglobales</taxon>
        <taxon>Acidobacteriaceae</taxon>
        <taxon>Candidatus Sulfuritelmatomonas</taxon>
    </lineage>
</organism>
<evidence type="ECO:0000313" key="1">
    <source>
        <dbReference type="EMBL" id="SPE22019.1"/>
    </source>
</evidence>
<name>A0A2N9LFH9_9BACT</name>
<dbReference type="AlphaFoldDB" id="A0A2N9LFH9"/>
<gene>
    <name evidence="1" type="ORF">SBA5_330061</name>
</gene>
<reference evidence="2" key="1">
    <citation type="submission" date="2018-02" db="EMBL/GenBank/DDBJ databases">
        <authorList>
            <person name="Hausmann B."/>
        </authorList>
    </citation>
    <scope>NUCLEOTIDE SEQUENCE [LARGE SCALE GENOMIC DNA]</scope>
    <source>
        <strain evidence="2">Peat soil MAG SbA5</strain>
    </source>
</reference>